<dbReference type="GO" id="GO:0009535">
    <property type="term" value="C:chloroplast thylakoid membrane"/>
    <property type="evidence" value="ECO:0007669"/>
    <property type="project" value="UniProtKB-SubCell"/>
</dbReference>
<sequence length="29" mass="3222">MISEVQIFIVLVAAFITLILASRLGRALY</sequence>
<evidence type="ECO:0000313" key="8">
    <source>
        <dbReference type="EMBL" id="BBF91239.1"/>
    </source>
</evidence>
<dbReference type="SUPFAM" id="SSF81548">
    <property type="entry name" value="Subunit XII of photosystem I reaction centre, PsaM"/>
    <property type="match status" value="1"/>
</dbReference>
<keyword evidence="8" id="KW-0934">Plastid</keyword>
<evidence type="ECO:0000256" key="4">
    <source>
        <dbReference type="ARBA" id="ARBA00022989"/>
    </source>
</evidence>
<evidence type="ECO:0000256" key="2">
    <source>
        <dbReference type="ARBA" id="ARBA00022692"/>
    </source>
</evidence>
<keyword evidence="8" id="KW-0150">Chloroplast</keyword>
<evidence type="ECO:0000256" key="5">
    <source>
        <dbReference type="ARBA" id="ARBA00023078"/>
    </source>
</evidence>
<feature type="transmembrane region" description="Helical" evidence="7">
    <location>
        <begin position="6"/>
        <end position="25"/>
    </location>
</feature>
<reference evidence="9" key="2">
    <citation type="journal article" date="2021" name="Nat. Plants">
        <title>Gene duplications and phylogenomic conflict underlie major pulses of phenotypic evolution in gymnosperms.</title>
        <authorList>
            <person name="Stull G.W."/>
            <person name="Qu X.J."/>
            <person name="Parins-Fukuchi C."/>
            <person name="Yang Y.Y."/>
            <person name="Yang J.B."/>
            <person name="Yang Z.Y."/>
            <person name="Hu Y."/>
            <person name="Ma H."/>
            <person name="Soltis P.S."/>
            <person name="Soltis D.E."/>
            <person name="Li D.Z."/>
            <person name="Smith S.A."/>
            <person name="Yi T.S."/>
        </authorList>
    </citation>
    <scope>NUCLEOTIDE SEQUENCE</scope>
</reference>
<gene>
    <name evidence="7 8" type="primary">psaM</name>
</gene>
<proteinExistence type="inferred from homology"/>
<dbReference type="InterPro" id="IPR010010">
    <property type="entry name" value="PSI_PsaM"/>
</dbReference>
<dbReference type="NCBIfam" id="TIGR03053">
    <property type="entry name" value="PS_I_psaM"/>
    <property type="match status" value="1"/>
</dbReference>
<keyword evidence="5 7" id="KW-0793">Thylakoid</keyword>
<dbReference type="EMBL" id="AP018906">
    <property type="protein sequence ID" value="BBF91239.1"/>
    <property type="molecule type" value="Genomic_DNA"/>
</dbReference>
<dbReference type="Pfam" id="PF07465">
    <property type="entry name" value="PsaM"/>
    <property type="match status" value="1"/>
</dbReference>
<reference evidence="8" key="1">
    <citation type="journal article" date="2018" name="Mol. Phylogenet. Evol.">
        <title>Enlarged and highly repetitive plastome of Lagarostrobos and plastid phylogenomics of Podocarpaceae.</title>
        <authorList>
            <person name="Sudianto E."/>
            <person name="Wu C.-S."/>
            <person name="Leonhard L."/>
            <person name="Martine W.F."/>
            <person name="Chaw S.-M."/>
        </authorList>
    </citation>
    <scope>NUCLEOTIDE SEQUENCE</scope>
</reference>
<dbReference type="HAMAP" id="MF_00828">
    <property type="entry name" value="PSI_PsaM"/>
    <property type="match status" value="1"/>
</dbReference>
<evidence type="ECO:0000313" key="9">
    <source>
        <dbReference type="EMBL" id="QYB22389.1"/>
    </source>
</evidence>
<dbReference type="AlphaFoldDB" id="A0A3T0ZEC7"/>
<dbReference type="InterPro" id="IPR037279">
    <property type="entry name" value="PSI_PsaM_sf"/>
</dbReference>
<protein>
    <recommendedName>
        <fullName evidence="7">Photosystem I reaction center subunit XII</fullName>
    </recommendedName>
    <alternativeName>
        <fullName evidence="7">PSI-M</fullName>
    </alternativeName>
</protein>
<keyword evidence="2 7" id="KW-0812">Transmembrane</keyword>
<keyword evidence="4 7" id="KW-1133">Transmembrane helix</keyword>
<keyword evidence="3 7" id="KW-0603">Photosystem I</keyword>
<keyword evidence="1 7" id="KW-0602">Photosynthesis</keyword>
<dbReference type="GO" id="GO:0015979">
    <property type="term" value="P:photosynthesis"/>
    <property type="evidence" value="ECO:0007669"/>
    <property type="project" value="UniProtKB-UniRule"/>
</dbReference>
<organism evidence="8">
    <name type="scientific">Saxegothaea conspicua</name>
    <dbReference type="NCBI Taxonomy" id="56905"/>
    <lineage>
        <taxon>Eukaryota</taxon>
        <taxon>Viridiplantae</taxon>
        <taxon>Streptophyta</taxon>
        <taxon>Embryophyta</taxon>
        <taxon>Tracheophyta</taxon>
        <taxon>Spermatophyta</taxon>
        <taxon>Pinopsida</taxon>
        <taxon>Pinidae</taxon>
        <taxon>Conifers II</taxon>
        <taxon>Araucariales</taxon>
        <taxon>Podocarpaceae</taxon>
        <taxon>Saxegothaea</taxon>
    </lineage>
</organism>
<comment type="subcellular location">
    <subcellularLocation>
        <location evidence="7">Plastid</location>
        <location evidence="7">Chloroplast thylakoid membrane</location>
        <topology evidence="7">Single-pass membrane protein</topology>
    </subcellularLocation>
</comment>
<accession>A0A3T0ZEC7</accession>
<dbReference type="GO" id="GO:0009522">
    <property type="term" value="C:photosystem I"/>
    <property type="evidence" value="ECO:0007669"/>
    <property type="project" value="UniProtKB-KW"/>
</dbReference>
<geneLocation type="chloroplast" evidence="8"/>
<evidence type="ECO:0000256" key="7">
    <source>
        <dbReference type="HAMAP-Rule" id="MF_00828"/>
    </source>
</evidence>
<name>A0A3T0ZEC7_9CONI</name>
<dbReference type="EMBL" id="MW470992">
    <property type="protein sequence ID" value="QYB22389.1"/>
    <property type="molecule type" value="Genomic_DNA"/>
</dbReference>
<evidence type="ECO:0000256" key="3">
    <source>
        <dbReference type="ARBA" id="ARBA00022836"/>
    </source>
</evidence>
<evidence type="ECO:0000256" key="6">
    <source>
        <dbReference type="ARBA" id="ARBA00023136"/>
    </source>
</evidence>
<comment type="similarity">
    <text evidence="7">Belongs to the PsaM family.</text>
</comment>
<reference evidence="9" key="3">
    <citation type="submission" date="2021-01" db="EMBL/GenBank/DDBJ databases">
        <authorList>
            <person name="Stull G."/>
            <person name="Qu X.-J."/>
            <person name="Parins-Fukuchi C."/>
            <person name="Yang Y.-Y."/>
            <person name="Yang J.-B."/>
            <person name="Yang Z.-Y."/>
            <person name="Hu Y."/>
            <person name="Ma H."/>
            <person name="Soltis P."/>
            <person name="Soltis D."/>
            <person name="Li D.-Z."/>
            <person name="Smith S."/>
            <person name="Yi T.-S."/>
        </authorList>
    </citation>
    <scope>NUCLEOTIDE SEQUENCE</scope>
</reference>
<evidence type="ECO:0000256" key="1">
    <source>
        <dbReference type="ARBA" id="ARBA00022531"/>
    </source>
</evidence>
<keyword evidence="6 7" id="KW-0472">Membrane</keyword>